<reference evidence="1 2" key="1">
    <citation type="submission" date="2024-04" db="EMBL/GenBank/DDBJ databases">
        <authorList>
            <person name="Fracassetti M."/>
        </authorList>
    </citation>
    <scope>NUCLEOTIDE SEQUENCE [LARGE SCALE GENOMIC DNA]</scope>
</reference>
<accession>A0AAV2ER17</accession>
<evidence type="ECO:0000313" key="1">
    <source>
        <dbReference type="EMBL" id="CAL1388157.1"/>
    </source>
</evidence>
<dbReference type="Proteomes" id="UP001497516">
    <property type="component" value="Chromosome 5"/>
</dbReference>
<organism evidence="1 2">
    <name type="scientific">Linum trigynum</name>
    <dbReference type="NCBI Taxonomy" id="586398"/>
    <lineage>
        <taxon>Eukaryota</taxon>
        <taxon>Viridiplantae</taxon>
        <taxon>Streptophyta</taxon>
        <taxon>Embryophyta</taxon>
        <taxon>Tracheophyta</taxon>
        <taxon>Spermatophyta</taxon>
        <taxon>Magnoliopsida</taxon>
        <taxon>eudicotyledons</taxon>
        <taxon>Gunneridae</taxon>
        <taxon>Pentapetalae</taxon>
        <taxon>rosids</taxon>
        <taxon>fabids</taxon>
        <taxon>Malpighiales</taxon>
        <taxon>Linaceae</taxon>
        <taxon>Linum</taxon>
    </lineage>
</organism>
<evidence type="ECO:0000313" key="2">
    <source>
        <dbReference type="Proteomes" id="UP001497516"/>
    </source>
</evidence>
<name>A0AAV2ER17_9ROSI</name>
<dbReference type="AlphaFoldDB" id="A0AAV2ER17"/>
<keyword evidence="2" id="KW-1185">Reference proteome</keyword>
<proteinExistence type="predicted"/>
<sequence length="91" mass="9881">MAPKPTAADKDIIDSIEASLENLQVAVQTTIHEDVRRVEGTLAELGGSLKVLETNSPATQTSVDEILRLLQHRRAPVTDADRSWAGSSLQF</sequence>
<gene>
    <name evidence="1" type="ORF">LTRI10_LOCUS29098</name>
</gene>
<dbReference type="EMBL" id="OZ034818">
    <property type="protein sequence ID" value="CAL1388157.1"/>
    <property type="molecule type" value="Genomic_DNA"/>
</dbReference>
<protein>
    <submittedName>
        <fullName evidence="1">Uncharacterized protein</fullName>
    </submittedName>
</protein>